<comment type="caution">
    <text evidence="6">The sequence shown here is derived from an EMBL/GenBank/DDBJ whole genome shotgun (WGS) entry which is preliminary data.</text>
</comment>
<dbReference type="PANTHER" id="PTHR30371:SF0">
    <property type="entry name" value="SEC-INDEPENDENT PROTEIN TRANSLOCASE PROTEIN TATC, CHLOROPLASTIC-RELATED"/>
    <property type="match status" value="1"/>
</dbReference>
<dbReference type="Proteomes" id="UP000277582">
    <property type="component" value="Unassembled WGS sequence"/>
</dbReference>
<proteinExistence type="inferred from homology"/>
<evidence type="ECO:0000256" key="2">
    <source>
        <dbReference type="ARBA" id="ARBA00022692"/>
    </source>
</evidence>
<keyword evidence="5" id="KW-0653">Protein transport</keyword>
<organism evidence="6 7">
    <name type="scientific">Candidatus Methanodesulfokora washburnensis</name>
    <dbReference type="NCBI Taxonomy" id="2478471"/>
    <lineage>
        <taxon>Archaea</taxon>
        <taxon>Thermoproteota</taxon>
        <taxon>Candidatus Korarchaeia</taxon>
        <taxon>Candidatus Korarchaeia incertae sedis</taxon>
        <taxon>Candidatus Methanodesulfokora</taxon>
    </lineage>
</organism>
<evidence type="ECO:0000313" key="7">
    <source>
        <dbReference type="Proteomes" id="UP000277582"/>
    </source>
</evidence>
<feature type="transmembrane region" description="Helical" evidence="5">
    <location>
        <begin position="214"/>
        <end position="230"/>
    </location>
</feature>
<evidence type="ECO:0000256" key="1">
    <source>
        <dbReference type="ARBA" id="ARBA00004141"/>
    </source>
</evidence>
<dbReference type="Pfam" id="PF00902">
    <property type="entry name" value="TatC"/>
    <property type="match status" value="1"/>
</dbReference>
<dbReference type="RefSeq" id="WP_125672865.1">
    <property type="nucleotide sequence ID" value="NZ_RCOS01000170.1"/>
</dbReference>
<name>A0A429GD59_9CREN</name>
<evidence type="ECO:0000256" key="3">
    <source>
        <dbReference type="ARBA" id="ARBA00022989"/>
    </source>
</evidence>
<comment type="subcellular location">
    <subcellularLocation>
        <location evidence="5">Cell membrane</location>
        <topology evidence="5">Multi-pass membrane protein</topology>
    </subcellularLocation>
    <subcellularLocation>
        <location evidence="1">Membrane</location>
        <topology evidence="1">Multi-pass membrane protein</topology>
    </subcellularLocation>
</comment>
<dbReference type="PANTHER" id="PTHR30371">
    <property type="entry name" value="SEC-INDEPENDENT PROTEIN TRANSLOCASE PROTEIN TATC"/>
    <property type="match status" value="1"/>
</dbReference>
<comment type="caution">
    <text evidence="5">Lacks conserved residue(s) required for the propagation of feature annotation.</text>
</comment>
<feature type="transmembrane region" description="Helical" evidence="5">
    <location>
        <begin position="176"/>
        <end position="202"/>
    </location>
</feature>
<dbReference type="GO" id="GO:0043953">
    <property type="term" value="P:protein transport by the Tat complex"/>
    <property type="evidence" value="ECO:0007669"/>
    <property type="project" value="UniProtKB-UniRule"/>
</dbReference>
<dbReference type="GO" id="GO:0033281">
    <property type="term" value="C:TAT protein transport complex"/>
    <property type="evidence" value="ECO:0007669"/>
    <property type="project" value="UniProtKB-UniRule"/>
</dbReference>
<dbReference type="InterPro" id="IPR002033">
    <property type="entry name" value="TatC"/>
</dbReference>
<keyword evidence="4 5" id="KW-0472">Membrane</keyword>
<dbReference type="PRINTS" id="PR01840">
    <property type="entry name" value="TATCFAMILY"/>
</dbReference>
<keyword evidence="5" id="KW-1003">Cell membrane</keyword>
<comment type="function">
    <text evidence="5">Part of the twin-arginine translocation (Tat) system that transports large folded proteins containing a characteristic twin-arginine motif in their signal peptide across membranes.</text>
</comment>
<reference evidence="6 7" key="1">
    <citation type="submission" date="2018-10" db="EMBL/GenBank/DDBJ databases">
        <title>Co-occurring genomic capacity for anaerobic methane metabolism and dissimilatory sulfite reduction discovered in the Korarchaeota.</title>
        <authorList>
            <person name="Mckay L.J."/>
            <person name="Dlakic M."/>
            <person name="Fields M.W."/>
            <person name="Delmont T.O."/>
            <person name="Eren A.M."/>
            <person name="Jay Z.J."/>
            <person name="Klingelsmith K.B."/>
            <person name="Rusch D.B."/>
            <person name="Inskeep W.P."/>
        </authorList>
    </citation>
    <scope>NUCLEOTIDE SEQUENCE [LARGE SCALE GENOMIC DNA]</scope>
    <source>
        <strain evidence="6 7">MDKW</strain>
    </source>
</reference>
<keyword evidence="3 5" id="KW-1133">Transmembrane helix</keyword>
<keyword evidence="7" id="KW-1185">Reference proteome</keyword>
<feature type="transmembrane region" description="Helical" evidence="5">
    <location>
        <begin position="88"/>
        <end position="107"/>
    </location>
</feature>
<comment type="subunit">
    <text evidence="5">Forms a complex with TatA.</text>
</comment>
<feature type="transmembrane region" description="Helical" evidence="5">
    <location>
        <begin position="19"/>
        <end position="36"/>
    </location>
</feature>
<gene>
    <name evidence="5" type="primary">tatC</name>
    <name evidence="6" type="ORF">D6D85_15490</name>
</gene>
<dbReference type="EMBL" id="RCOS01000170">
    <property type="protein sequence ID" value="RSN71735.1"/>
    <property type="molecule type" value="Genomic_DNA"/>
</dbReference>
<dbReference type="GO" id="GO:0065002">
    <property type="term" value="P:intracellular protein transmembrane transport"/>
    <property type="evidence" value="ECO:0007669"/>
    <property type="project" value="TreeGrafter"/>
</dbReference>
<evidence type="ECO:0000313" key="6">
    <source>
        <dbReference type="EMBL" id="RSN71735.1"/>
    </source>
</evidence>
<evidence type="ECO:0000256" key="5">
    <source>
        <dbReference type="HAMAP-Rule" id="MF_00902"/>
    </source>
</evidence>
<keyword evidence="2 5" id="KW-0812">Transmembrane</keyword>
<dbReference type="GO" id="GO:0009977">
    <property type="term" value="F:proton motive force dependent protein transmembrane transporter activity"/>
    <property type="evidence" value="ECO:0007669"/>
    <property type="project" value="TreeGrafter"/>
</dbReference>
<protein>
    <recommendedName>
        <fullName evidence="5">Sec-independent protein translocase protein TatC</fullName>
    </recommendedName>
</protein>
<dbReference type="AlphaFoldDB" id="A0A429GD59"/>
<dbReference type="HAMAP" id="MF_00902">
    <property type="entry name" value="TatC"/>
    <property type="match status" value="1"/>
</dbReference>
<comment type="similarity">
    <text evidence="5">Belongs to the TatC family.</text>
</comment>
<keyword evidence="5" id="KW-0811">Translocation</keyword>
<keyword evidence="5" id="KW-0813">Transport</keyword>
<dbReference type="OrthoDB" id="15305at2157"/>
<accession>A0A429GD59</accession>
<sequence length="288" mass="32387">MQELEFWDHVRELGSRLKVALYFFLAFTIIFLVFPADVDVFNPSGFYKPLVGLILQIVKDQVLNGGIIGVKIEGIKLIGVEFSNPLEIYFIASLVLAFICSLPVTAYEVYKFIDPALYEHERRAVYPFVISFSAMFAVGAVFGYLVIAPFILWAMLPFFSMVGAEMLISVSDFYSLIFLSVLFTGLSFTIPVIYVLLVRLGILSTDTVRKNRRYLYAALFIITAVITPDGGPIADFALFIPIALMMEVAVRIAGRYEKERVFTSRKCKFCGADISDEIFCPKCGRSQI</sequence>
<feature type="transmembrane region" description="Helical" evidence="5">
    <location>
        <begin position="128"/>
        <end position="156"/>
    </location>
</feature>
<evidence type="ECO:0000256" key="4">
    <source>
        <dbReference type="ARBA" id="ARBA00023136"/>
    </source>
</evidence>